<comment type="caution">
    <text evidence="4">The sequence shown here is derived from an EMBL/GenBank/DDBJ whole genome shotgun (WGS) entry which is preliminary data.</text>
</comment>
<evidence type="ECO:0000256" key="1">
    <source>
        <dbReference type="ARBA" id="ARBA00006484"/>
    </source>
</evidence>
<dbReference type="PANTHER" id="PTHR43391:SF26">
    <property type="entry name" value="BLL7251 PROTEIN"/>
    <property type="match status" value="1"/>
</dbReference>
<dbReference type="PRINTS" id="PR00080">
    <property type="entry name" value="SDRFAMILY"/>
</dbReference>
<evidence type="ECO:0000313" key="5">
    <source>
        <dbReference type="Proteomes" id="UP000319732"/>
    </source>
</evidence>
<evidence type="ECO:0000313" key="4">
    <source>
        <dbReference type="EMBL" id="TQV70762.1"/>
    </source>
</evidence>
<dbReference type="GO" id="GO:0016491">
    <property type="term" value="F:oxidoreductase activity"/>
    <property type="evidence" value="ECO:0007669"/>
    <property type="project" value="UniProtKB-KW"/>
</dbReference>
<proteinExistence type="inferred from homology"/>
<dbReference type="CDD" id="cd05233">
    <property type="entry name" value="SDR_c"/>
    <property type="match status" value="1"/>
</dbReference>
<protein>
    <submittedName>
        <fullName evidence="4">SDR family NAD(P)-dependent oxidoreductase</fullName>
    </submittedName>
</protein>
<dbReference type="Pfam" id="PF00106">
    <property type="entry name" value="adh_short"/>
    <property type="match status" value="1"/>
</dbReference>
<dbReference type="Proteomes" id="UP000319732">
    <property type="component" value="Unassembled WGS sequence"/>
</dbReference>
<evidence type="ECO:0000256" key="2">
    <source>
        <dbReference type="ARBA" id="ARBA00023002"/>
    </source>
</evidence>
<reference evidence="4 5" key="1">
    <citation type="submission" date="2019-06" db="EMBL/GenBank/DDBJ databases">
        <title>Whole genome sequence for Cellvibrionaceae sp. R142.</title>
        <authorList>
            <person name="Wang G."/>
        </authorList>
    </citation>
    <scope>NUCLEOTIDE SEQUENCE [LARGE SCALE GENOMIC DNA]</scope>
    <source>
        <strain evidence="4 5">R142</strain>
    </source>
</reference>
<dbReference type="PRINTS" id="PR00081">
    <property type="entry name" value="GDHRDH"/>
</dbReference>
<dbReference type="OrthoDB" id="6503536at2"/>
<dbReference type="PROSITE" id="PS00061">
    <property type="entry name" value="ADH_SHORT"/>
    <property type="match status" value="1"/>
</dbReference>
<accession>A0A545T0L6</accession>
<dbReference type="PANTHER" id="PTHR43391">
    <property type="entry name" value="RETINOL DEHYDROGENASE-RELATED"/>
    <property type="match status" value="1"/>
</dbReference>
<dbReference type="RefSeq" id="WP_142928863.1">
    <property type="nucleotide sequence ID" value="NZ_ML660101.1"/>
</dbReference>
<dbReference type="SUPFAM" id="SSF51735">
    <property type="entry name" value="NAD(P)-binding Rossmann-fold domains"/>
    <property type="match status" value="1"/>
</dbReference>
<comment type="similarity">
    <text evidence="1 3">Belongs to the short-chain dehydrogenases/reductases (SDR) family.</text>
</comment>
<dbReference type="AlphaFoldDB" id="A0A545T0L6"/>
<keyword evidence="2" id="KW-0560">Oxidoreductase</keyword>
<gene>
    <name evidence="4" type="ORF">FKG94_20770</name>
</gene>
<evidence type="ECO:0000256" key="3">
    <source>
        <dbReference type="RuleBase" id="RU000363"/>
    </source>
</evidence>
<name>A0A545T0L6_9GAMM</name>
<dbReference type="Gene3D" id="3.40.50.720">
    <property type="entry name" value="NAD(P)-binding Rossmann-like Domain"/>
    <property type="match status" value="1"/>
</dbReference>
<keyword evidence="5" id="KW-1185">Reference proteome</keyword>
<dbReference type="InterPro" id="IPR020904">
    <property type="entry name" value="Sc_DH/Rdtase_CS"/>
</dbReference>
<sequence>MSNYKGKTAVISGGAEGIGLAIGRALGQQGMNVVLADIDTAQLAVAQEQLSAEQIPVLTLPLDVAVESQWQEVARQTLAHFGKVHMLVNNAGVGGIPGNAEHTDEAGWRWTIDVNLMGVVYGAQTFIPLLKQQGEGGWVINVASMAGMAGTPFAGPYTATKHAVVALSEAWREELKSREIKVAVLCPAFVKTRIHQSHRNRQARYAPDQPPSEKQMKMASGAAVAVENGIDVNIIGKRVVEALDQGEFYIFSHPNYRPITQQRAAAIDAAFERAAKSPLLQHIVDQEIVTF</sequence>
<dbReference type="FunFam" id="3.40.50.720:FF:000084">
    <property type="entry name" value="Short-chain dehydrogenase reductase"/>
    <property type="match status" value="1"/>
</dbReference>
<organism evidence="4 5">
    <name type="scientific">Exilibacterium tricleocarpae</name>
    <dbReference type="NCBI Taxonomy" id="2591008"/>
    <lineage>
        <taxon>Bacteria</taxon>
        <taxon>Pseudomonadati</taxon>
        <taxon>Pseudomonadota</taxon>
        <taxon>Gammaproteobacteria</taxon>
        <taxon>Cellvibrionales</taxon>
        <taxon>Cellvibrionaceae</taxon>
        <taxon>Exilibacterium</taxon>
    </lineage>
</organism>
<dbReference type="InterPro" id="IPR036291">
    <property type="entry name" value="NAD(P)-bd_dom_sf"/>
</dbReference>
<dbReference type="InterPro" id="IPR002347">
    <property type="entry name" value="SDR_fam"/>
</dbReference>
<dbReference type="EMBL" id="VHSG01000023">
    <property type="protein sequence ID" value="TQV70762.1"/>
    <property type="molecule type" value="Genomic_DNA"/>
</dbReference>